<protein>
    <recommendedName>
        <fullName evidence="3">GAF domain-containing protein</fullName>
    </recommendedName>
</protein>
<dbReference type="OrthoDB" id="9022072at2"/>
<dbReference type="AlphaFoldDB" id="A0A158H5N3"/>
<reference evidence="1 2" key="1">
    <citation type="submission" date="2016-01" db="EMBL/GenBank/DDBJ databases">
        <authorList>
            <person name="Oliw E.H."/>
        </authorList>
    </citation>
    <scope>NUCLEOTIDE SEQUENCE [LARGE SCALE GENOMIC DNA]</scope>
    <source>
        <strain evidence="1">LMG 27134</strain>
    </source>
</reference>
<accession>A0A158H5N3</accession>
<dbReference type="EMBL" id="FCOK02000024">
    <property type="protein sequence ID" value="SAL39060.1"/>
    <property type="molecule type" value="Genomic_DNA"/>
</dbReference>
<dbReference type="InterPro" id="IPR029016">
    <property type="entry name" value="GAF-like_dom_sf"/>
</dbReference>
<dbReference type="Proteomes" id="UP000054683">
    <property type="component" value="Unassembled WGS sequence"/>
</dbReference>
<evidence type="ECO:0000313" key="2">
    <source>
        <dbReference type="Proteomes" id="UP000054683"/>
    </source>
</evidence>
<evidence type="ECO:0008006" key="3">
    <source>
        <dbReference type="Google" id="ProtNLM"/>
    </source>
</evidence>
<dbReference type="Gene3D" id="3.30.450.40">
    <property type="match status" value="1"/>
</dbReference>
<proteinExistence type="predicted"/>
<gene>
    <name evidence="1" type="ORF">AWB69_03858</name>
</gene>
<dbReference type="SUPFAM" id="SSF55781">
    <property type="entry name" value="GAF domain-like"/>
    <property type="match status" value="1"/>
</dbReference>
<sequence>MHINEIALAAPAASTTRAPENADLDRLAIALRLKDQPMEIFRAVHAVAERTIGLRLFTIMSYDAQRLEVQRVYTNMPDVYPTGGRKQKQGTAWASQVLLGLKPFRAATPQGIQDAFDDHAVMIGLGLGSILNIPIAYDGVCVGTMNLTHREGWYTARHEEIGLLIGSFLTAALVKCHTMSARDFTGR</sequence>
<name>A0A158H5N3_9BURK</name>
<evidence type="ECO:0000313" key="1">
    <source>
        <dbReference type="EMBL" id="SAL39060.1"/>
    </source>
</evidence>
<organism evidence="1 2">
    <name type="scientific">Caballeronia udeis</name>
    <dbReference type="NCBI Taxonomy" id="1232866"/>
    <lineage>
        <taxon>Bacteria</taxon>
        <taxon>Pseudomonadati</taxon>
        <taxon>Pseudomonadota</taxon>
        <taxon>Betaproteobacteria</taxon>
        <taxon>Burkholderiales</taxon>
        <taxon>Burkholderiaceae</taxon>
        <taxon>Caballeronia</taxon>
    </lineage>
</organism>